<dbReference type="SUPFAM" id="SSF48371">
    <property type="entry name" value="ARM repeat"/>
    <property type="match status" value="1"/>
</dbReference>
<organism evidence="1 2">
    <name type="scientific">Fusarium austroafricanum</name>
    <dbReference type="NCBI Taxonomy" id="2364996"/>
    <lineage>
        <taxon>Eukaryota</taxon>
        <taxon>Fungi</taxon>
        <taxon>Dikarya</taxon>
        <taxon>Ascomycota</taxon>
        <taxon>Pezizomycotina</taxon>
        <taxon>Sordariomycetes</taxon>
        <taxon>Hypocreomycetidae</taxon>
        <taxon>Hypocreales</taxon>
        <taxon>Nectriaceae</taxon>
        <taxon>Fusarium</taxon>
        <taxon>Fusarium concolor species complex</taxon>
    </lineage>
</organism>
<name>A0A8H4KCR5_9HYPO</name>
<gene>
    <name evidence="1" type="ORF">F53441_8960</name>
</gene>
<accession>A0A8H4KCR5</accession>
<dbReference type="Gene3D" id="1.25.10.10">
    <property type="entry name" value="Leucine-rich Repeat Variant"/>
    <property type="match status" value="2"/>
</dbReference>
<sequence>MSMTAQDVAGLIQREGSGVSPDAYDAANEAQDAVSRRTQLLSDVLESLKQQDPTSLEATSKALGDGSRDVAWRLPYGDSGILEFFLDILASEEQQPHGVKVQALRVAGNSCADTDQNRARVVEGKYIVSFIKHLQDNSLVPYLIPVLYNVLVDYEPAQRLASQSRLSSHLITLLQSPHLSEFSPLVTYFCKILALLINQDGEVAVADPETASTLLKLACSPDHSSDIEDFMALVSTAASYLANESFQERLLNAKQADVFVKAFYIAHTQFDSELDDEDTAKELGQLCTSLLTTLADLTGNDAFPAHYPLESSVPQSLLKWLKEPHVILQSAACLALGNLSRSDQASTAFVQKYQAHLPLVALLSDPEVKEAQLLHAALSFLKNLAIPAQNKSLLGDLLEPVSIPRILTIDTLPQVQFSAVSLLRLLLVNCADNVRRIVAPRTVETEVSSSKHTTVHDVISLFGRSDTEPTRLEAARSVATVCRVLHTAPVNEVLSGWSSEGDETQLRNLFYAEHDLSQVLSFLITQEKWPILRSEAWFVFALMSRSKDGAQVVTKVLAVSGAMDALSFAVTGKAGSDSETPQIEAGTADVPPGIPDELALEPQQVDPKQKANMAKVDRENCLVLCTEVVKNGEPLESEQIITLQRIQDWNHNG</sequence>
<dbReference type="OrthoDB" id="26149at2759"/>
<dbReference type="PANTHER" id="PTHR10957">
    <property type="entry name" value="RAP1 GTPASE-GDP DISSOCIATION STIMULATOR 1"/>
    <property type="match status" value="1"/>
</dbReference>
<keyword evidence="2" id="KW-1185">Reference proteome</keyword>
<dbReference type="InterPro" id="IPR040144">
    <property type="entry name" value="RAP1GDS1"/>
</dbReference>
<protein>
    <submittedName>
        <fullName evidence="1">Rap1 GTPase-GDP dissociation stimulator 1</fullName>
    </submittedName>
</protein>
<proteinExistence type="predicted"/>
<dbReference type="AlphaFoldDB" id="A0A8H4KCR5"/>
<dbReference type="EMBL" id="JAADJG010000395">
    <property type="protein sequence ID" value="KAF4447476.1"/>
    <property type="molecule type" value="Genomic_DNA"/>
</dbReference>
<dbReference type="InterPro" id="IPR016024">
    <property type="entry name" value="ARM-type_fold"/>
</dbReference>
<dbReference type="InterPro" id="IPR011989">
    <property type="entry name" value="ARM-like"/>
</dbReference>
<dbReference type="Proteomes" id="UP000605986">
    <property type="component" value="Unassembled WGS sequence"/>
</dbReference>
<reference evidence="1" key="1">
    <citation type="submission" date="2020-01" db="EMBL/GenBank/DDBJ databases">
        <title>Identification and distribution of gene clusters putatively required for synthesis of sphingolipid metabolism inhibitors in phylogenetically diverse species of the filamentous fungus Fusarium.</title>
        <authorList>
            <person name="Kim H.-S."/>
            <person name="Busman M."/>
            <person name="Brown D.W."/>
            <person name="Divon H."/>
            <person name="Uhlig S."/>
            <person name="Proctor R.H."/>
        </authorList>
    </citation>
    <scope>NUCLEOTIDE SEQUENCE</scope>
    <source>
        <strain evidence="1">NRRL 53441</strain>
    </source>
</reference>
<dbReference type="GO" id="GO:0005085">
    <property type="term" value="F:guanyl-nucleotide exchange factor activity"/>
    <property type="evidence" value="ECO:0007669"/>
    <property type="project" value="InterPro"/>
</dbReference>
<evidence type="ECO:0000313" key="1">
    <source>
        <dbReference type="EMBL" id="KAF4447476.1"/>
    </source>
</evidence>
<comment type="caution">
    <text evidence="1">The sequence shown here is derived from an EMBL/GenBank/DDBJ whole genome shotgun (WGS) entry which is preliminary data.</text>
</comment>
<evidence type="ECO:0000313" key="2">
    <source>
        <dbReference type="Proteomes" id="UP000605986"/>
    </source>
</evidence>